<keyword evidence="8" id="KW-1185">Reference proteome</keyword>
<gene>
    <name evidence="7" type="ORF">IFM89_035880</name>
</gene>
<dbReference type="PANTHER" id="PTHR11654">
    <property type="entry name" value="OLIGOPEPTIDE TRANSPORTER-RELATED"/>
    <property type="match status" value="1"/>
</dbReference>
<keyword evidence="5 6" id="KW-0472">Membrane</keyword>
<reference evidence="7 8" key="1">
    <citation type="submission" date="2020-10" db="EMBL/GenBank/DDBJ databases">
        <title>The Coptis chinensis genome and diversification of protoberbering-type alkaloids.</title>
        <authorList>
            <person name="Wang B."/>
            <person name="Shu S."/>
            <person name="Song C."/>
            <person name="Liu Y."/>
        </authorList>
    </citation>
    <scope>NUCLEOTIDE SEQUENCE [LARGE SCALE GENOMIC DNA]</scope>
    <source>
        <strain evidence="7">HL-2020</strain>
        <tissue evidence="7">Leaf</tissue>
    </source>
</reference>
<dbReference type="GO" id="GO:0022857">
    <property type="term" value="F:transmembrane transporter activity"/>
    <property type="evidence" value="ECO:0007669"/>
    <property type="project" value="InterPro"/>
</dbReference>
<comment type="subcellular location">
    <subcellularLocation>
        <location evidence="1">Membrane</location>
        <topology evidence="1">Multi-pass membrane protein</topology>
    </subcellularLocation>
</comment>
<feature type="transmembrane region" description="Helical" evidence="6">
    <location>
        <begin position="29"/>
        <end position="53"/>
    </location>
</feature>
<dbReference type="Proteomes" id="UP000631114">
    <property type="component" value="Unassembled WGS sequence"/>
</dbReference>
<evidence type="ECO:0000256" key="5">
    <source>
        <dbReference type="ARBA" id="ARBA00023136"/>
    </source>
</evidence>
<name>A0A835H2Q9_9MAGN</name>
<organism evidence="7 8">
    <name type="scientific">Coptis chinensis</name>
    <dbReference type="NCBI Taxonomy" id="261450"/>
    <lineage>
        <taxon>Eukaryota</taxon>
        <taxon>Viridiplantae</taxon>
        <taxon>Streptophyta</taxon>
        <taxon>Embryophyta</taxon>
        <taxon>Tracheophyta</taxon>
        <taxon>Spermatophyta</taxon>
        <taxon>Magnoliopsida</taxon>
        <taxon>Ranunculales</taxon>
        <taxon>Ranunculaceae</taxon>
        <taxon>Coptidoideae</taxon>
        <taxon>Coptis</taxon>
    </lineage>
</organism>
<keyword evidence="4 6" id="KW-1133">Transmembrane helix</keyword>
<feature type="transmembrane region" description="Helical" evidence="6">
    <location>
        <begin position="73"/>
        <end position="90"/>
    </location>
</feature>
<evidence type="ECO:0000256" key="6">
    <source>
        <dbReference type="SAM" id="Phobius"/>
    </source>
</evidence>
<dbReference type="InterPro" id="IPR000109">
    <property type="entry name" value="POT_fam"/>
</dbReference>
<dbReference type="AlphaFoldDB" id="A0A835H2Q9"/>
<dbReference type="OrthoDB" id="8904098at2759"/>
<dbReference type="GO" id="GO:0016020">
    <property type="term" value="C:membrane"/>
    <property type="evidence" value="ECO:0007669"/>
    <property type="project" value="UniProtKB-SubCell"/>
</dbReference>
<evidence type="ECO:0000256" key="1">
    <source>
        <dbReference type="ARBA" id="ARBA00004141"/>
    </source>
</evidence>
<evidence type="ECO:0000256" key="3">
    <source>
        <dbReference type="ARBA" id="ARBA00022692"/>
    </source>
</evidence>
<evidence type="ECO:0000313" key="8">
    <source>
        <dbReference type="Proteomes" id="UP000631114"/>
    </source>
</evidence>
<dbReference type="Pfam" id="PF00854">
    <property type="entry name" value="PTR2"/>
    <property type="match status" value="1"/>
</dbReference>
<comment type="caution">
    <text evidence="7">The sequence shown here is derived from an EMBL/GenBank/DDBJ whole genome shotgun (WGS) entry which is preliminary data.</text>
</comment>
<accession>A0A835H2Q9</accession>
<proteinExistence type="inferred from homology"/>
<protein>
    <submittedName>
        <fullName evidence="7">Uncharacterized protein</fullName>
    </submittedName>
</protein>
<keyword evidence="3 6" id="KW-0812">Transmembrane</keyword>
<evidence type="ECO:0000256" key="4">
    <source>
        <dbReference type="ARBA" id="ARBA00022989"/>
    </source>
</evidence>
<dbReference type="Gene3D" id="1.20.1250.20">
    <property type="entry name" value="MFS general substrate transporter like domains"/>
    <property type="match status" value="1"/>
</dbReference>
<evidence type="ECO:0000313" key="7">
    <source>
        <dbReference type="EMBL" id="KAF9590562.1"/>
    </source>
</evidence>
<comment type="similarity">
    <text evidence="2">Belongs to the major facilitator superfamily. Proton-dependent oligopeptide transporter (POT/PTR) (TC 2.A.17) family.</text>
</comment>
<dbReference type="EMBL" id="JADFTS010000009">
    <property type="protein sequence ID" value="KAF9590562.1"/>
    <property type="molecule type" value="Genomic_DNA"/>
</dbReference>
<evidence type="ECO:0000256" key="2">
    <source>
        <dbReference type="ARBA" id="ARBA00005982"/>
    </source>
</evidence>
<sequence length="91" mass="10068">MAGNDIYQEYVPHHAQNYNQCKGPTNAQLGLLFMSLGFLTIGATGIRSCSVPFGVDQFDASTDEDSKGINSFFNWHYLTFIIVTMVAITVK</sequence>
<dbReference type="InterPro" id="IPR036259">
    <property type="entry name" value="MFS_trans_sf"/>
</dbReference>